<dbReference type="SUPFAM" id="SSF52833">
    <property type="entry name" value="Thioredoxin-like"/>
    <property type="match status" value="2"/>
</dbReference>
<feature type="domain" description="Thioredoxin" evidence="2">
    <location>
        <begin position="8"/>
        <end position="135"/>
    </location>
</feature>
<dbReference type="STRING" id="106004.A0A1Y2G7R4"/>
<dbReference type="Gene3D" id="3.40.30.10">
    <property type="entry name" value="Glutaredoxin"/>
    <property type="match status" value="2"/>
</dbReference>
<sequence length="251" mass="27242">MKITATLLLSALALADVSSAAIFNSKQVKQLTGKTFKKAVHGSEKLTVAAFVAPWCGYCKKLAPEYDRAAENLKGLVNIVAVDCDEDVNKPLCQEQDVKGFPTLKLFPGGSAPSQDYNGPREAKGIVEYATKHMPTFVKRATSAKEVEALRSKASKKPISLLFTSAATVTPLYKALSTDFHKTIDFYAARDSKVGEEAMKAFGVEKVPALVILDGEKMTKYDGALKYDALHSFFNPLATKARSKPSAKEEL</sequence>
<dbReference type="Pfam" id="PF00085">
    <property type="entry name" value="Thioredoxin"/>
    <property type="match status" value="1"/>
</dbReference>
<dbReference type="InParanoid" id="A0A1Y2G7R4"/>
<dbReference type="OrthoDB" id="427280at2759"/>
<keyword evidence="1" id="KW-0732">Signal</keyword>
<dbReference type="InterPro" id="IPR036249">
    <property type="entry name" value="Thioredoxin-like_sf"/>
</dbReference>
<feature type="chain" id="PRO_5013050661" evidence="1">
    <location>
        <begin position="21"/>
        <end position="251"/>
    </location>
</feature>
<evidence type="ECO:0000256" key="1">
    <source>
        <dbReference type="SAM" id="SignalP"/>
    </source>
</evidence>
<gene>
    <name evidence="3" type="ORF">BCR35DRAFT_298071</name>
</gene>
<dbReference type="PANTHER" id="PTHR45815:SF3">
    <property type="entry name" value="PROTEIN DISULFIDE-ISOMERASE A6"/>
    <property type="match status" value="1"/>
</dbReference>
<evidence type="ECO:0000313" key="4">
    <source>
        <dbReference type="Proteomes" id="UP000193467"/>
    </source>
</evidence>
<name>A0A1Y2G7R4_9BASI</name>
<dbReference type="GO" id="GO:0005788">
    <property type="term" value="C:endoplasmic reticulum lumen"/>
    <property type="evidence" value="ECO:0007669"/>
    <property type="project" value="TreeGrafter"/>
</dbReference>
<organism evidence="3 4">
    <name type="scientific">Leucosporidium creatinivorum</name>
    <dbReference type="NCBI Taxonomy" id="106004"/>
    <lineage>
        <taxon>Eukaryota</taxon>
        <taxon>Fungi</taxon>
        <taxon>Dikarya</taxon>
        <taxon>Basidiomycota</taxon>
        <taxon>Pucciniomycotina</taxon>
        <taxon>Microbotryomycetes</taxon>
        <taxon>Leucosporidiales</taxon>
        <taxon>Leucosporidium</taxon>
    </lineage>
</organism>
<dbReference type="AlphaFoldDB" id="A0A1Y2G7R4"/>
<dbReference type="PRINTS" id="PR00421">
    <property type="entry name" value="THIOREDOXIN"/>
</dbReference>
<keyword evidence="4" id="KW-1185">Reference proteome</keyword>
<dbReference type="Proteomes" id="UP000193467">
    <property type="component" value="Unassembled WGS sequence"/>
</dbReference>
<dbReference type="GO" id="GO:0015035">
    <property type="term" value="F:protein-disulfide reductase activity"/>
    <property type="evidence" value="ECO:0007669"/>
    <property type="project" value="TreeGrafter"/>
</dbReference>
<evidence type="ECO:0000313" key="3">
    <source>
        <dbReference type="EMBL" id="ORY92608.1"/>
    </source>
</evidence>
<dbReference type="PROSITE" id="PS51352">
    <property type="entry name" value="THIOREDOXIN_2"/>
    <property type="match status" value="1"/>
</dbReference>
<comment type="caution">
    <text evidence="3">The sequence shown here is derived from an EMBL/GenBank/DDBJ whole genome shotgun (WGS) entry which is preliminary data.</text>
</comment>
<dbReference type="GO" id="GO:0034976">
    <property type="term" value="P:response to endoplasmic reticulum stress"/>
    <property type="evidence" value="ECO:0007669"/>
    <property type="project" value="TreeGrafter"/>
</dbReference>
<dbReference type="PANTHER" id="PTHR45815">
    <property type="entry name" value="PROTEIN DISULFIDE-ISOMERASE A6"/>
    <property type="match status" value="1"/>
</dbReference>
<dbReference type="EMBL" id="MCGR01000001">
    <property type="protein sequence ID" value="ORY92608.1"/>
    <property type="molecule type" value="Genomic_DNA"/>
</dbReference>
<evidence type="ECO:0000259" key="2">
    <source>
        <dbReference type="PROSITE" id="PS51352"/>
    </source>
</evidence>
<accession>A0A1Y2G7R4</accession>
<dbReference type="InterPro" id="IPR013766">
    <property type="entry name" value="Thioredoxin_domain"/>
</dbReference>
<reference evidence="3 4" key="1">
    <citation type="submission" date="2016-07" db="EMBL/GenBank/DDBJ databases">
        <title>Pervasive Adenine N6-methylation of Active Genes in Fungi.</title>
        <authorList>
            <consortium name="DOE Joint Genome Institute"/>
            <person name="Mondo S.J."/>
            <person name="Dannebaum R.O."/>
            <person name="Kuo R.C."/>
            <person name="Labutti K."/>
            <person name="Haridas S."/>
            <person name="Kuo A."/>
            <person name="Salamov A."/>
            <person name="Ahrendt S.R."/>
            <person name="Lipzen A."/>
            <person name="Sullivan W."/>
            <person name="Andreopoulos W.B."/>
            <person name="Clum A."/>
            <person name="Lindquist E."/>
            <person name="Daum C."/>
            <person name="Ramamoorthy G.K."/>
            <person name="Gryganskyi A."/>
            <person name="Culley D."/>
            <person name="Magnuson J.K."/>
            <person name="James T.Y."/>
            <person name="O'Malley M.A."/>
            <person name="Stajich J.E."/>
            <person name="Spatafora J.W."/>
            <person name="Visel A."/>
            <person name="Grigoriev I.V."/>
        </authorList>
    </citation>
    <scope>NUCLEOTIDE SEQUENCE [LARGE SCALE GENOMIC DNA]</scope>
    <source>
        <strain evidence="3 4">62-1032</strain>
    </source>
</reference>
<protein>
    <submittedName>
        <fullName evidence="3">Thioredoxin-like protein</fullName>
    </submittedName>
</protein>
<proteinExistence type="predicted"/>
<feature type="signal peptide" evidence="1">
    <location>
        <begin position="1"/>
        <end position="20"/>
    </location>
</feature>